<dbReference type="AlphaFoldDB" id="A0A7S2H0Q5"/>
<protein>
    <submittedName>
        <fullName evidence="1">Uncharacterized protein</fullName>
    </submittedName>
</protein>
<proteinExistence type="predicted"/>
<organism evidence="1">
    <name type="scientific">Helicotheca tamesis</name>
    <dbReference type="NCBI Taxonomy" id="374047"/>
    <lineage>
        <taxon>Eukaryota</taxon>
        <taxon>Sar</taxon>
        <taxon>Stramenopiles</taxon>
        <taxon>Ochrophyta</taxon>
        <taxon>Bacillariophyta</taxon>
        <taxon>Mediophyceae</taxon>
        <taxon>Lithodesmiophycidae</taxon>
        <taxon>Lithodesmiales</taxon>
        <taxon>Lithodesmiaceae</taxon>
        <taxon>Helicotheca</taxon>
    </lineage>
</organism>
<gene>
    <name evidence="1" type="ORF">HTAM1171_LOCUS2762</name>
</gene>
<evidence type="ECO:0000313" key="1">
    <source>
        <dbReference type="EMBL" id="CAD9477163.1"/>
    </source>
</evidence>
<reference evidence="1" key="1">
    <citation type="submission" date="2021-01" db="EMBL/GenBank/DDBJ databases">
        <authorList>
            <person name="Corre E."/>
            <person name="Pelletier E."/>
            <person name="Niang G."/>
            <person name="Scheremetjew M."/>
            <person name="Finn R."/>
            <person name="Kale V."/>
            <person name="Holt S."/>
            <person name="Cochrane G."/>
            <person name="Meng A."/>
            <person name="Brown T."/>
            <person name="Cohen L."/>
        </authorList>
    </citation>
    <scope>NUCLEOTIDE SEQUENCE</scope>
    <source>
        <strain evidence="1">CCMP826</strain>
    </source>
</reference>
<sequence length="139" mass="14876">MFGKYSTNVPVLKTDRFRDVPLPASTASPYTPEEYSTAQLAMEEAGSNLKRLEGQNVQGVMIPRQVDGVEKVTKGQKVSSTRKLKKGSLAAKVLGAEAEKSAIPKIGKVMLVATVAAWAGFPVIKSVAQSTATQVMSFF</sequence>
<name>A0A7S2H0Q5_9STRA</name>
<accession>A0A7S2H0Q5</accession>
<dbReference type="EMBL" id="HBGV01004574">
    <property type="protein sequence ID" value="CAD9477163.1"/>
    <property type="molecule type" value="Transcribed_RNA"/>
</dbReference>